<proteinExistence type="predicted"/>
<dbReference type="EMBL" id="JAJAXM010000010">
    <property type="protein sequence ID" value="MCG9025687.1"/>
    <property type="molecule type" value="Genomic_DNA"/>
</dbReference>
<organism evidence="1 2">
    <name type="scientific">Laribacter hongkongensis</name>
    <dbReference type="NCBI Taxonomy" id="168471"/>
    <lineage>
        <taxon>Bacteria</taxon>
        <taxon>Pseudomonadati</taxon>
        <taxon>Pseudomonadota</taxon>
        <taxon>Betaproteobacteria</taxon>
        <taxon>Neisseriales</taxon>
        <taxon>Aquaspirillaceae</taxon>
        <taxon>Laribacter</taxon>
    </lineage>
</organism>
<evidence type="ECO:0000313" key="1">
    <source>
        <dbReference type="EMBL" id="MCG9025687.1"/>
    </source>
</evidence>
<sequence length="376" mass="42677">MADRKSVTVHYRKFDSSELGDMTLEQAFRNAMYEQIQESTFAHKYRLRVWKNLNDNLFINYFTNKNQDDASYMFGDLIHFTAGHLQALFDKQNDAPTASVYQMPAPSQKEYIHSLMYWLIKDDHIFVIQSQSLKTDSLENYLTWFLKGKGETQCQDFIHTIPKVILQSKFDFGENGGDIDDIKQVVIGGVVPTTTPQPVTNKTFPAKKNEETQSFYQVSANKALMEKENAYRNIVADRSSSFRASTGWPQAYDILTALLGSTTDVEKMMETIPEDTELSVQVHIGYKTKKRKVNREALKNIEIGLRNIPDSEISVFAKSVKLGKDGNVRLHHNTSIRLLKVNAGENQIIGSLLDPSDVERAMVEAYNVLLGAGKIV</sequence>
<evidence type="ECO:0000313" key="2">
    <source>
        <dbReference type="Proteomes" id="UP001200247"/>
    </source>
</evidence>
<gene>
    <name evidence="1" type="ORF">LH440_07180</name>
</gene>
<comment type="caution">
    <text evidence="1">The sequence shown here is derived from an EMBL/GenBank/DDBJ whole genome shotgun (WGS) entry which is preliminary data.</text>
</comment>
<dbReference type="Proteomes" id="UP001200247">
    <property type="component" value="Unassembled WGS sequence"/>
</dbReference>
<dbReference type="RefSeq" id="WP_239893869.1">
    <property type="nucleotide sequence ID" value="NZ_JAJAXM010000010.1"/>
</dbReference>
<dbReference type="AlphaFoldDB" id="A0ABD4SQD6"/>
<accession>A0ABD4SQD6</accession>
<reference evidence="1 2" key="1">
    <citation type="submission" date="2021-10" db="EMBL/GenBank/DDBJ databases">
        <title>Whole-genome sequencing analysis of Laribacter hongkongensis: virulence gene profiles, carbohydrate-active enzyme prediction, and antimicrobial resistance characterization.</title>
        <authorList>
            <person name="Yuan P."/>
            <person name="Zhan Y."/>
            <person name="Chen D."/>
        </authorList>
    </citation>
    <scope>NUCLEOTIDE SEQUENCE [LARGE SCALE GENOMIC DNA]</scope>
    <source>
        <strain evidence="1 2">W67</strain>
    </source>
</reference>
<protein>
    <submittedName>
        <fullName evidence="1">Uncharacterized protein</fullName>
    </submittedName>
</protein>
<name>A0ABD4SQD6_9NEIS</name>